<dbReference type="GO" id="GO:0005871">
    <property type="term" value="C:kinesin complex"/>
    <property type="evidence" value="ECO:0000318"/>
    <property type="project" value="GO_Central"/>
</dbReference>
<proteinExistence type="inferred from homology"/>
<evidence type="ECO:0000256" key="4">
    <source>
        <dbReference type="ARBA" id="ARBA00022741"/>
    </source>
</evidence>
<evidence type="ECO:0000256" key="8">
    <source>
        <dbReference type="ARBA" id="ARBA00023212"/>
    </source>
</evidence>
<keyword evidence="8" id="KW-0206">Cytoskeleton</keyword>
<dbReference type="PROSITE" id="PS00411">
    <property type="entry name" value="KINESIN_MOTOR_1"/>
    <property type="match status" value="1"/>
</dbReference>
<dbReference type="PROSITE" id="PS50067">
    <property type="entry name" value="KINESIN_MOTOR_2"/>
    <property type="match status" value="1"/>
</dbReference>
<dbReference type="InterPro" id="IPR027640">
    <property type="entry name" value="Kinesin-like_fam"/>
</dbReference>
<keyword evidence="5" id="KW-0159">Chromosome partition</keyword>
<dbReference type="CDD" id="cd01367">
    <property type="entry name" value="KISc_KIF2_like"/>
    <property type="match status" value="1"/>
</dbReference>
<evidence type="ECO:0000313" key="15">
    <source>
        <dbReference type="Proteomes" id="UP000007266"/>
    </source>
</evidence>
<keyword evidence="4 10" id="KW-0547">Nucleotide-binding</keyword>
<dbReference type="GO" id="GO:0007018">
    <property type="term" value="P:microtubule-based movement"/>
    <property type="evidence" value="ECO:0000318"/>
    <property type="project" value="GO_Central"/>
</dbReference>
<evidence type="ECO:0000256" key="11">
    <source>
        <dbReference type="RuleBase" id="RU000394"/>
    </source>
</evidence>
<dbReference type="InterPro" id="IPR001752">
    <property type="entry name" value="Kinesin_motor_dom"/>
</dbReference>
<dbReference type="GO" id="GO:0005737">
    <property type="term" value="C:cytoplasm"/>
    <property type="evidence" value="ECO:0000318"/>
    <property type="project" value="GO_Central"/>
</dbReference>
<evidence type="ECO:0000259" key="13">
    <source>
        <dbReference type="PROSITE" id="PS50067"/>
    </source>
</evidence>
<dbReference type="Pfam" id="PF00225">
    <property type="entry name" value="Kinesin"/>
    <property type="match status" value="1"/>
</dbReference>
<dbReference type="GO" id="GO:0005874">
    <property type="term" value="C:microtubule"/>
    <property type="evidence" value="ECO:0000318"/>
    <property type="project" value="GO_Central"/>
</dbReference>
<dbReference type="KEGG" id="tca:657981"/>
<evidence type="ECO:0000256" key="3">
    <source>
        <dbReference type="ARBA" id="ARBA00022701"/>
    </source>
</evidence>
<evidence type="ECO:0000313" key="14">
    <source>
        <dbReference type="EMBL" id="EFA08843.1"/>
    </source>
</evidence>
<evidence type="ECO:0000256" key="6">
    <source>
        <dbReference type="ARBA" id="ARBA00022840"/>
    </source>
</evidence>
<dbReference type="FunFam" id="3.40.850.10:FF:000012">
    <property type="entry name" value="Kinesin-like protein"/>
    <property type="match status" value="1"/>
</dbReference>
<dbReference type="GO" id="GO:0008017">
    <property type="term" value="F:microtubule binding"/>
    <property type="evidence" value="ECO:0000318"/>
    <property type="project" value="GO_Central"/>
</dbReference>
<dbReference type="GO" id="GO:0003777">
    <property type="term" value="F:microtubule motor activity"/>
    <property type="evidence" value="ECO:0000318"/>
    <property type="project" value="GO_Central"/>
</dbReference>
<dbReference type="PANTHER" id="PTHR47971">
    <property type="entry name" value="KINESIN-RELATED PROTEIN 6"/>
    <property type="match status" value="1"/>
</dbReference>
<dbReference type="GO" id="GO:0005813">
    <property type="term" value="C:centrosome"/>
    <property type="evidence" value="ECO:0000318"/>
    <property type="project" value="GO_Central"/>
</dbReference>
<keyword evidence="15" id="KW-1185">Reference proteome</keyword>
<dbReference type="SMART" id="SM00129">
    <property type="entry name" value="KISc"/>
    <property type="match status" value="1"/>
</dbReference>
<feature type="region of interest" description="Disordered" evidence="12">
    <location>
        <begin position="27"/>
        <end position="65"/>
    </location>
</feature>
<evidence type="ECO:0000256" key="2">
    <source>
        <dbReference type="ARBA" id="ARBA00022490"/>
    </source>
</evidence>
<dbReference type="AlphaFoldDB" id="D6WXH6"/>
<name>D6WXH6_TRICA</name>
<protein>
    <recommendedName>
        <fullName evidence="11">Kinesin-like protein</fullName>
    </recommendedName>
</protein>
<accession>D6WXH6</accession>
<dbReference type="GO" id="GO:0007059">
    <property type="term" value="P:chromosome segregation"/>
    <property type="evidence" value="ECO:0007669"/>
    <property type="project" value="UniProtKB-KW"/>
</dbReference>
<dbReference type="GO" id="GO:0005819">
    <property type="term" value="C:spindle"/>
    <property type="evidence" value="ECO:0000318"/>
    <property type="project" value="GO_Central"/>
</dbReference>
<keyword evidence="7 10" id="KW-0505">Motor protein</keyword>
<feature type="compositionally biased region" description="Polar residues" evidence="12">
    <location>
        <begin position="34"/>
        <end position="45"/>
    </location>
</feature>
<dbReference type="OrthoDB" id="3176171at2759"/>
<dbReference type="Gene3D" id="3.40.850.10">
    <property type="entry name" value="Kinesin motor domain"/>
    <property type="match status" value="1"/>
</dbReference>
<dbReference type="InterPro" id="IPR036961">
    <property type="entry name" value="Kinesin_motor_dom_sf"/>
</dbReference>
<feature type="binding site" evidence="10">
    <location>
        <begin position="231"/>
        <end position="238"/>
    </location>
    <ligand>
        <name>ATP</name>
        <dbReference type="ChEBI" id="CHEBI:30616"/>
    </ligand>
</feature>
<organism evidence="14 15">
    <name type="scientific">Tribolium castaneum</name>
    <name type="common">Red flour beetle</name>
    <dbReference type="NCBI Taxonomy" id="7070"/>
    <lineage>
        <taxon>Eukaryota</taxon>
        <taxon>Metazoa</taxon>
        <taxon>Ecdysozoa</taxon>
        <taxon>Arthropoda</taxon>
        <taxon>Hexapoda</taxon>
        <taxon>Insecta</taxon>
        <taxon>Pterygota</taxon>
        <taxon>Neoptera</taxon>
        <taxon>Endopterygota</taxon>
        <taxon>Coleoptera</taxon>
        <taxon>Polyphaga</taxon>
        <taxon>Cucujiformia</taxon>
        <taxon>Tenebrionidae</taxon>
        <taxon>Tenebrionidae incertae sedis</taxon>
        <taxon>Tribolium</taxon>
    </lineage>
</organism>
<dbReference type="GO" id="GO:0005524">
    <property type="term" value="F:ATP binding"/>
    <property type="evidence" value="ECO:0007669"/>
    <property type="project" value="UniProtKB-UniRule"/>
</dbReference>
<feature type="domain" description="Kinesin motor" evidence="13">
    <location>
        <begin position="141"/>
        <end position="473"/>
    </location>
</feature>
<evidence type="ECO:0000256" key="9">
    <source>
        <dbReference type="ARBA" id="ARBA00061030"/>
    </source>
</evidence>
<dbReference type="SUPFAM" id="SSF52540">
    <property type="entry name" value="P-loop containing nucleoside triphosphate hydrolases"/>
    <property type="match status" value="1"/>
</dbReference>
<dbReference type="eggNOG" id="KOG0246">
    <property type="taxonomic scope" value="Eukaryota"/>
</dbReference>
<evidence type="ECO:0000256" key="10">
    <source>
        <dbReference type="PROSITE-ProRule" id="PRU00283"/>
    </source>
</evidence>
<dbReference type="GO" id="GO:0000922">
    <property type="term" value="C:spindle pole"/>
    <property type="evidence" value="ECO:0007669"/>
    <property type="project" value="UniProtKB-SubCell"/>
</dbReference>
<evidence type="ECO:0000256" key="1">
    <source>
        <dbReference type="ARBA" id="ARBA00004647"/>
    </source>
</evidence>
<dbReference type="EMBL" id="KQ971361">
    <property type="protein sequence ID" value="EFA08843.1"/>
    <property type="molecule type" value="Genomic_DNA"/>
</dbReference>
<comment type="similarity">
    <text evidence="9">Belongs to the TRAFAC class myosin-kinesin ATPase superfamily. Kinesin family. KIN-13 subfamily.</text>
</comment>
<dbReference type="InParanoid" id="D6WXH6"/>
<dbReference type="OMA" id="LAHEDEY"/>
<dbReference type="GO" id="GO:0005828">
    <property type="term" value="C:kinetochore microtubule"/>
    <property type="evidence" value="ECO:0007669"/>
    <property type="project" value="UniProtKB-ARBA"/>
</dbReference>
<keyword evidence="3 11" id="KW-0493">Microtubule</keyword>
<dbReference type="PANTHER" id="PTHR47971:SF8">
    <property type="entry name" value="KINESIN-LIKE PROTEIN"/>
    <property type="match status" value="1"/>
</dbReference>
<dbReference type="Proteomes" id="UP000007266">
    <property type="component" value="Linkage group 8"/>
</dbReference>
<dbReference type="PRINTS" id="PR00380">
    <property type="entry name" value="KINESINHEAVY"/>
</dbReference>
<dbReference type="STRING" id="7070.D6WXH6"/>
<evidence type="ECO:0000256" key="5">
    <source>
        <dbReference type="ARBA" id="ARBA00022829"/>
    </source>
</evidence>
<keyword evidence="6 10" id="KW-0067">ATP-binding</keyword>
<dbReference type="GO" id="GO:0016887">
    <property type="term" value="F:ATP hydrolysis activity"/>
    <property type="evidence" value="ECO:0000318"/>
    <property type="project" value="GO_Central"/>
</dbReference>
<evidence type="ECO:0000256" key="7">
    <source>
        <dbReference type="ARBA" id="ARBA00023175"/>
    </source>
</evidence>
<dbReference type="PhylomeDB" id="D6WXH6"/>
<keyword evidence="2" id="KW-0963">Cytoplasm</keyword>
<sequence>MFFNKYLYFDNRVGKMFPYVLHDKETAAKKSQEETNSPKQKSSKYLNVPSQNSPSPPESPKKPKRESIFEFKSEAAKKVELIAKSRDERRQKLAEEKSIRDQMGISEHNNPYYEFARMINEFKSSLEFHPLKDSDPVIENQITVCVRKRPLNTREKNRNEVDVITVPTKNQIIVHEPKHKVDLTKYLDNQHFRFDYVFDETCTNETVYKFTAQPLVKTIFEGGMATCFAYGQTGAGKTHTMGGEFKGKQQNFKNGIYALVATDVFSFLNQPSYKDKNLVVSASFFEIYGKVAYDLLAKKQRLRVLEDGKQVVQVVGLTERMVGKVDDIMDLIRKGSLERTSGQTSANSNSSRSHAVFQIILRKAGGKQLEGKFSLIDLAGNERGADNSKSNKQTRLEGADINKSLLALKECIRALGKKGKHCPFRESILTKILRDSFIGEKSRTCMIALISSSVGSVDHTLNTLRYADRVKELVANDFCEVNSGESEENENDLLAVEYNLLENSKSVIDSCVYFHQKACQLYDNSKQAGYSKYEFAKNWKNLLREMIDVQKVAYIKASEFCEMLEDED</sequence>
<dbReference type="InterPro" id="IPR027417">
    <property type="entry name" value="P-loop_NTPase"/>
</dbReference>
<dbReference type="HOGENOM" id="CLU_001485_19_1_1"/>
<gene>
    <name evidence="14" type="primary">AUGUSTUS-3.0.2_06544</name>
    <name evidence="14" type="ORF">TcasGA2_TC006544</name>
</gene>
<evidence type="ECO:0000256" key="12">
    <source>
        <dbReference type="SAM" id="MobiDB-lite"/>
    </source>
</evidence>
<comment type="subcellular location">
    <subcellularLocation>
        <location evidence="1">Cytoplasm</location>
        <location evidence="1">Cytoskeleton</location>
        <location evidence="1">Spindle pole</location>
    </subcellularLocation>
</comment>
<dbReference type="InterPro" id="IPR019821">
    <property type="entry name" value="Kinesin_motor_CS"/>
</dbReference>
<reference evidence="14 15" key="2">
    <citation type="journal article" date="2010" name="Nucleic Acids Res.">
        <title>BeetleBase in 2010: revisions to provide comprehensive genomic information for Tribolium castaneum.</title>
        <authorList>
            <person name="Kim H.S."/>
            <person name="Murphy T."/>
            <person name="Xia J."/>
            <person name="Caragea D."/>
            <person name="Park Y."/>
            <person name="Beeman R.W."/>
            <person name="Lorenzen M.D."/>
            <person name="Butcher S."/>
            <person name="Manak J.R."/>
            <person name="Brown S.J."/>
        </authorList>
    </citation>
    <scope>GENOME REANNOTATION</scope>
    <source>
        <strain evidence="14 15">Georgia GA2</strain>
    </source>
</reference>
<reference evidence="14 15" key="1">
    <citation type="journal article" date="2008" name="Nature">
        <title>The genome of the model beetle and pest Tribolium castaneum.</title>
        <authorList>
            <consortium name="Tribolium Genome Sequencing Consortium"/>
            <person name="Richards S."/>
            <person name="Gibbs R.A."/>
            <person name="Weinstock G.M."/>
            <person name="Brown S.J."/>
            <person name="Denell R."/>
            <person name="Beeman R.W."/>
            <person name="Gibbs R."/>
            <person name="Beeman R.W."/>
            <person name="Brown S.J."/>
            <person name="Bucher G."/>
            <person name="Friedrich M."/>
            <person name="Grimmelikhuijzen C.J."/>
            <person name="Klingler M."/>
            <person name="Lorenzen M."/>
            <person name="Richards S."/>
            <person name="Roth S."/>
            <person name="Schroder R."/>
            <person name="Tautz D."/>
            <person name="Zdobnov E.M."/>
            <person name="Muzny D."/>
            <person name="Gibbs R.A."/>
            <person name="Weinstock G.M."/>
            <person name="Attaway T."/>
            <person name="Bell S."/>
            <person name="Buhay C.J."/>
            <person name="Chandrabose M.N."/>
            <person name="Chavez D."/>
            <person name="Clerk-Blankenburg K.P."/>
            <person name="Cree A."/>
            <person name="Dao M."/>
            <person name="Davis C."/>
            <person name="Chacko J."/>
            <person name="Dinh H."/>
            <person name="Dugan-Rocha S."/>
            <person name="Fowler G."/>
            <person name="Garner T.T."/>
            <person name="Garnes J."/>
            <person name="Gnirke A."/>
            <person name="Hawes A."/>
            <person name="Hernandez J."/>
            <person name="Hines S."/>
            <person name="Holder M."/>
            <person name="Hume J."/>
            <person name="Jhangiani S.N."/>
            <person name="Joshi V."/>
            <person name="Khan Z.M."/>
            <person name="Jackson L."/>
            <person name="Kovar C."/>
            <person name="Kowis A."/>
            <person name="Lee S."/>
            <person name="Lewis L.R."/>
            <person name="Margolis J."/>
            <person name="Morgan M."/>
            <person name="Nazareth L.V."/>
            <person name="Nguyen N."/>
            <person name="Okwuonu G."/>
            <person name="Parker D."/>
            <person name="Richards S."/>
            <person name="Ruiz S.J."/>
            <person name="Santibanez J."/>
            <person name="Savard J."/>
            <person name="Scherer S.E."/>
            <person name="Schneider B."/>
            <person name="Sodergren E."/>
            <person name="Tautz D."/>
            <person name="Vattahil S."/>
            <person name="Villasana D."/>
            <person name="White C.S."/>
            <person name="Wright R."/>
            <person name="Park Y."/>
            <person name="Beeman R.W."/>
            <person name="Lord J."/>
            <person name="Oppert B."/>
            <person name="Lorenzen M."/>
            <person name="Brown S."/>
            <person name="Wang L."/>
            <person name="Savard J."/>
            <person name="Tautz D."/>
            <person name="Richards S."/>
            <person name="Weinstock G."/>
            <person name="Gibbs R.A."/>
            <person name="Liu Y."/>
            <person name="Worley K."/>
            <person name="Weinstock G."/>
            <person name="Elsik C.G."/>
            <person name="Reese J.T."/>
            <person name="Elhaik E."/>
            <person name="Landan G."/>
            <person name="Graur D."/>
            <person name="Arensburger P."/>
            <person name="Atkinson P."/>
            <person name="Beeman R.W."/>
            <person name="Beidler J."/>
            <person name="Brown S.J."/>
            <person name="Demuth J.P."/>
            <person name="Drury D.W."/>
            <person name="Du Y.Z."/>
            <person name="Fujiwara H."/>
            <person name="Lorenzen M."/>
            <person name="Maselli V."/>
            <person name="Osanai M."/>
            <person name="Park Y."/>
            <person name="Robertson H.M."/>
            <person name="Tu Z."/>
            <person name="Wang J.J."/>
            <person name="Wang S."/>
            <person name="Richards S."/>
            <person name="Song H."/>
            <person name="Zhang L."/>
            <person name="Sodergren E."/>
            <person name="Werner D."/>
            <person name="Stanke M."/>
            <person name="Morgenstern B."/>
            <person name="Solovyev V."/>
            <person name="Kosarev P."/>
            <person name="Brown G."/>
            <person name="Chen H.C."/>
            <person name="Ermolaeva O."/>
            <person name="Hlavina W."/>
            <person name="Kapustin Y."/>
            <person name="Kiryutin B."/>
            <person name="Kitts P."/>
            <person name="Maglott D."/>
            <person name="Pruitt K."/>
            <person name="Sapojnikov V."/>
            <person name="Souvorov A."/>
            <person name="Mackey A.J."/>
            <person name="Waterhouse R.M."/>
            <person name="Wyder S."/>
            <person name="Zdobnov E.M."/>
            <person name="Zdobnov E.M."/>
            <person name="Wyder S."/>
            <person name="Kriventseva E.V."/>
            <person name="Kadowaki T."/>
            <person name="Bork P."/>
            <person name="Aranda M."/>
            <person name="Bao R."/>
            <person name="Beermann A."/>
            <person name="Berns N."/>
            <person name="Bolognesi R."/>
            <person name="Bonneton F."/>
            <person name="Bopp D."/>
            <person name="Brown S.J."/>
            <person name="Bucher G."/>
            <person name="Butts T."/>
            <person name="Chaumot A."/>
            <person name="Denell R.E."/>
            <person name="Ferrier D.E."/>
            <person name="Friedrich M."/>
            <person name="Gordon C.M."/>
            <person name="Jindra M."/>
            <person name="Klingler M."/>
            <person name="Lan Q."/>
            <person name="Lattorff H.M."/>
            <person name="Laudet V."/>
            <person name="von Levetsow C."/>
            <person name="Liu Z."/>
            <person name="Lutz R."/>
            <person name="Lynch J.A."/>
            <person name="da Fonseca R.N."/>
            <person name="Posnien N."/>
            <person name="Reuter R."/>
            <person name="Roth S."/>
            <person name="Savard J."/>
            <person name="Schinko J.B."/>
            <person name="Schmitt C."/>
            <person name="Schoppmeier M."/>
            <person name="Schroder R."/>
            <person name="Shippy T.D."/>
            <person name="Simonnet F."/>
            <person name="Marques-Souza H."/>
            <person name="Tautz D."/>
            <person name="Tomoyasu Y."/>
            <person name="Trauner J."/>
            <person name="Van der Zee M."/>
            <person name="Vervoort M."/>
            <person name="Wittkopp N."/>
            <person name="Wimmer E.A."/>
            <person name="Yang X."/>
            <person name="Jones A.K."/>
            <person name="Sattelle D.B."/>
            <person name="Ebert P.R."/>
            <person name="Nelson D."/>
            <person name="Scott J.G."/>
            <person name="Beeman R.W."/>
            <person name="Muthukrishnan S."/>
            <person name="Kramer K.J."/>
            <person name="Arakane Y."/>
            <person name="Beeman R.W."/>
            <person name="Zhu Q."/>
            <person name="Hogenkamp D."/>
            <person name="Dixit R."/>
            <person name="Oppert B."/>
            <person name="Jiang H."/>
            <person name="Zou Z."/>
            <person name="Marshall J."/>
            <person name="Elpidina E."/>
            <person name="Vinokurov K."/>
            <person name="Oppert C."/>
            <person name="Zou Z."/>
            <person name="Evans J."/>
            <person name="Lu Z."/>
            <person name="Zhao P."/>
            <person name="Sumathipala N."/>
            <person name="Altincicek B."/>
            <person name="Vilcinskas A."/>
            <person name="Williams M."/>
            <person name="Hultmark D."/>
            <person name="Hetru C."/>
            <person name="Jiang H."/>
            <person name="Grimmelikhuijzen C.J."/>
            <person name="Hauser F."/>
            <person name="Cazzamali G."/>
            <person name="Williamson M."/>
            <person name="Park Y."/>
            <person name="Li B."/>
            <person name="Tanaka Y."/>
            <person name="Predel R."/>
            <person name="Neupert S."/>
            <person name="Schachtner J."/>
            <person name="Verleyen P."/>
            <person name="Raible F."/>
            <person name="Bork P."/>
            <person name="Friedrich M."/>
            <person name="Walden K.K."/>
            <person name="Robertson H.M."/>
            <person name="Angeli S."/>
            <person name="Foret S."/>
            <person name="Bucher G."/>
            <person name="Schuetz S."/>
            <person name="Maleszka R."/>
            <person name="Wimmer E.A."/>
            <person name="Beeman R.W."/>
            <person name="Lorenzen M."/>
            <person name="Tomoyasu Y."/>
            <person name="Miller S.C."/>
            <person name="Grossmann D."/>
            <person name="Bucher G."/>
        </authorList>
    </citation>
    <scope>NUCLEOTIDE SEQUENCE [LARGE SCALE GENOMIC DNA]</scope>
    <source>
        <strain evidence="14 15">Georgia GA2</strain>
    </source>
</reference>